<evidence type="ECO:0000256" key="1">
    <source>
        <dbReference type="ARBA" id="ARBA00022517"/>
    </source>
</evidence>
<reference evidence="7 8" key="1">
    <citation type="submission" date="2019-03" db="EMBL/GenBank/DDBJ databases">
        <title>Draft genome sequence data and analysis of a Fermenting Bacterium, Soehngenia longevitae strain 1933PT, isolated from petroleum reservoir in Azerbaijan.</title>
        <authorList>
            <person name="Grouzdev D.S."/>
            <person name="Bidzhieva S.K."/>
            <person name="Sokolova D.S."/>
            <person name="Tourova T.P."/>
            <person name="Poltaraus A.B."/>
            <person name="Nazina T.N."/>
        </authorList>
    </citation>
    <scope>NUCLEOTIDE SEQUENCE [LARGE SCALE GENOMIC DNA]</scope>
    <source>
        <strain evidence="7 8">1933P</strain>
    </source>
</reference>
<evidence type="ECO:0000256" key="2">
    <source>
        <dbReference type="ARBA" id="ARBA00022670"/>
    </source>
</evidence>
<dbReference type="PANTHER" id="PTHR39178:SF1">
    <property type="entry name" value="RIBOSOMAL-PROCESSING CYSTEINE PROTEASE PRP"/>
    <property type="match status" value="1"/>
</dbReference>
<sequence length="115" mass="13033">MTYVTLFKKNDIISGYEIKGHAGYRPHGEDIVCAAISILGYTALNSLIEVANIDKSSLVYKIIDDEGYMKVNLKEDIGYAQSQSTQIIFQTLIIGLRLLNEEYKEYISIDFEEVD</sequence>
<keyword evidence="1" id="KW-0690">Ribosome biogenesis</keyword>
<dbReference type="GO" id="GO:0006508">
    <property type="term" value="P:proteolysis"/>
    <property type="evidence" value="ECO:0007669"/>
    <property type="project" value="UniProtKB-KW"/>
</dbReference>
<dbReference type="Pfam" id="PF04327">
    <property type="entry name" value="Peptidase_Prp"/>
    <property type="match status" value="1"/>
</dbReference>
<keyword evidence="4" id="KW-0788">Thiol protease</keyword>
<evidence type="ECO:0000256" key="4">
    <source>
        <dbReference type="ARBA" id="ARBA00022807"/>
    </source>
</evidence>
<name>A0A4Z0D3U3_9FIRM</name>
<dbReference type="InterPro" id="IPR036764">
    <property type="entry name" value="Peptidase_Prp_sf"/>
</dbReference>
<dbReference type="CDD" id="cd16332">
    <property type="entry name" value="Prp-like"/>
    <property type="match status" value="1"/>
</dbReference>
<evidence type="ECO:0000313" key="8">
    <source>
        <dbReference type="Proteomes" id="UP000298381"/>
    </source>
</evidence>
<accession>A0A4Z0D3U3</accession>
<dbReference type="EMBL" id="SRIB01000007">
    <property type="protein sequence ID" value="TFZ40025.1"/>
    <property type="molecule type" value="Genomic_DNA"/>
</dbReference>
<dbReference type="Proteomes" id="UP000298381">
    <property type="component" value="Unassembled WGS sequence"/>
</dbReference>
<dbReference type="GO" id="GO:0008234">
    <property type="term" value="F:cysteine-type peptidase activity"/>
    <property type="evidence" value="ECO:0007669"/>
    <property type="project" value="UniProtKB-KW"/>
</dbReference>
<comment type="similarity">
    <text evidence="5">Belongs to the Prp family.</text>
</comment>
<proteinExistence type="inferred from homology"/>
<protein>
    <recommendedName>
        <fullName evidence="6">Ribosomal processing cysteine protease Prp</fullName>
    </recommendedName>
</protein>
<organism evidence="7 8">
    <name type="scientific">Soehngenia longivitae</name>
    <dbReference type="NCBI Taxonomy" id="2562294"/>
    <lineage>
        <taxon>Bacteria</taxon>
        <taxon>Bacillati</taxon>
        <taxon>Bacillota</taxon>
        <taxon>Tissierellia</taxon>
        <taxon>Tissierellales</taxon>
        <taxon>Tissierellaceae</taxon>
        <taxon>Soehngenia</taxon>
    </lineage>
</organism>
<dbReference type="InterPro" id="IPR007422">
    <property type="entry name" value="Peptidase_Prp"/>
</dbReference>
<keyword evidence="8" id="KW-1185">Reference proteome</keyword>
<keyword evidence="2 7" id="KW-0645">Protease</keyword>
<evidence type="ECO:0000256" key="6">
    <source>
        <dbReference type="ARBA" id="ARBA00044538"/>
    </source>
</evidence>
<dbReference type="RefSeq" id="WP_135271097.1">
    <property type="nucleotide sequence ID" value="NZ_SRIB01000007.1"/>
</dbReference>
<dbReference type="OrthoDB" id="48998at2"/>
<comment type="caution">
    <text evidence="7">The sequence shown here is derived from an EMBL/GenBank/DDBJ whole genome shotgun (WGS) entry which is preliminary data.</text>
</comment>
<dbReference type="GO" id="GO:0042254">
    <property type="term" value="P:ribosome biogenesis"/>
    <property type="evidence" value="ECO:0007669"/>
    <property type="project" value="UniProtKB-KW"/>
</dbReference>
<evidence type="ECO:0000256" key="5">
    <source>
        <dbReference type="ARBA" id="ARBA00044503"/>
    </source>
</evidence>
<dbReference type="SUPFAM" id="SSF118010">
    <property type="entry name" value="TM1457-like"/>
    <property type="match status" value="1"/>
</dbReference>
<evidence type="ECO:0000256" key="3">
    <source>
        <dbReference type="ARBA" id="ARBA00022801"/>
    </source>
</evidence>
<keyword evidence="3" id="KW-0378">Hydrolase</keyword>
<dbReference type="PANTHER" id="PTHR39178">
    <property type="entry name" value="HYPOTHETICAL RIBOSOME-ASSOCIATED PROTEIN"/>
    <property type="match status" value="1"/>
</dbReference>
<dbReference type="AlphaFoldDB" id="A0A4Z0D3U3"/>
<gene>
    <name evidence="7" type="ORF">E4100_05845</name>
</gene>
<evidence type="ECO:0000313" key="7">
    <source>
        <dbReference type="EMBL" id="TFZ40025.1"/>
    </source>
</evidence>
<dbReference type="Gene3D" id="3.30.70.1490">
    <property type="entry name" value="Cysteine protease Prp"/>
    <property type="match status" value="1"/>
</dbReference>